<comment type="caution">
    <text evidence="1">The sequence shown here is derived from an EMBL/GenBank/DDBJ whole genome shotgun (WGS) entry which is preliminary data.</text>
</comment>
<name>A0A5C8KEW7_9BACT</name>
<dbReference type="RefSeq" id="WP_147919914.1">
    <property type="nucleotide sequence ID" value="NZ_VRTY01000003.1"/>
</dbReference>
<dbReference type="EMBL" id="VRTY01000003">
    <property type="protein sequence ID" value="TXK52342.1"/>
    <property type="molecule type" value="Genomic_DNA"/>
</dbReference>
<dbReference type="AlphaFoldDB" id="A0A5C8KEW7"/>
<reference evidence="1 2" key="1">
    <citation type="submission" date="2019-08" db="EMBL/GenBank/DDBJ databases">
        <authorList>
            <person name="Shi S."/>
        </authorList>
    </citation>
    <scope>NUCLEOTIDE SEQUENCE [LARGE SCALE GENOMIC DNA]</scope>
    <source>
        <strain evidence="1 2">GY10130</strain>
    </source>
</reference>
<evidence type="ECO:0000313" key="1">
    <source>
        <dbReference type="EMBL" id="TXK52342.1"/>
    </source>
</evidence>
<evidence type="ECO:0000313" key="2">
    <source>
        <dbReference type="Proteomes" id="UP000321926"/>
    </source>
</evidence>
<gene>
    <name evidence="1" type="ORF">FVR03_01110</name>
</gene>
<proteinExistence type="predicted"/>
<sequence>MITKRQVINDILDSVQGINEETGLSARMWYYSKDVGIAVEVFSGKECVLESHYHPELADYQKLHGLLTSILTEHRNLVAA</sequence>
<protein>
    <submittedName>
        <fullName evidence="1">Uncharacterized protein</fullName>
    </submittedName>
</protein>
<organism evidence="1 2">
    <name type="scientific">Pontibacter qinzhouensis</name>
    <dbReference type="NCBI Taxonomy" id="2603253"/>
    <lineage>
        <taxon>Bacteria</taxon>
        <taxon>Pseudomonadati</taxon>
        <taxon>Bacteroidota</taxon>
        <taxon>Cytophagia</taxon>
        <taxon>Cytophagales</taxon>
        <taxon>Hymenobacteraceae</taxon>
        <taxon>Pontibacter</taxon>
    </lineage>
</organism>
<dbReference type="Proteomes" id="UP000321926">
    <property type="component" value="Unassembled WGS sequence"/>
</dbReference>
<keyword evidence="2" id="KW-1185">Reference proteome</keyword>
<accession>A0A5C8KEW7</accession>